<evidence type="ECO:0000313" key="3">
    <source>
        <dbReference type="Proteomes" id="UP000886884"/>
    </source>
</evidence>
<dbReference type="AlphaFoldDB" id="A0A9D1TCF7"/>
<reference evidence="2" key="2">
    <citation type="journal article" date="2021" name="PeerJ">
        <title>Extensive microbial diversity within the chicken gut microbiome revealed by metagenomics and culture.</title>
        <authorList>
            <person name="Gilroy R."/>
            <person name="Ravi A."/>
            <person name="Getino M."/>
            <person name="Pursley I."/>
            <person name="Horton D.L."/>
            <person name="Alikhan N.F."/>
            <person name="Baker D."/>
            <person name="Gharbi K."/>
            <person name="Hall N."/>
            <person name="Watson M."/>
            <person name="Adriaenssens E.M."/>
            <person name="Foster-Nyarko E."/>
            <person name="Jarju S."/>
            <person name="Secka A."/>
            <person name="Antonio M."/>
            <person name="Oren A."/>
            <person name="Chaudhuri R.R."/>
            <person name="La Ragione R."/>
            <person name="Hildebrand F."/>
            <person name="Pallen M.J."/>
        </authorList>
    </citation>
    <scope>NUCLEOTIDE SEQUENCE</scope>
    <source>
        <strain evidence="2">CHK183-6373</strain>
    </source>
</reference>
<comment type="caution">
    <text evidence="2">The sequence shown here is derived from an EMBL/GenBank/DDBJ whole genome shotgun (WGS) entry which is preliminary data.</text>
</comment>
<dbReference type="EMBL" id="DVOT01000124">
    <property type="protein sequence ID" value="HIV27611.1"/>
    <property type="molecule type" value="Genomic_DNA"/>
</dbReference>
<proteinExistence type="predicted"/>
<protein>
    <submittedName>
        <fullName evidence="2">Uncharacterized protein</fullName>
    </submittedName>
</protein>
<sequence>MSDRILYSSDVLSDAMVELKRLSGSLEEIAGDLSHVDTSGDWWDTIRFSSGRANGTARVVLHLIRAGVQKAAESVEAVTAGVDKTQTLLDEAERAAIAAAESVSALRDFAYEKAGEGGGYLPFQRGEEGSAALHEPERDTGQWRSRREGSWFGSETSPDGDNVVAWIGKGSAAFETGDVKGEVNGYIGKLEVKRDFKFSFYKETWDDKQNGAAKLMEGTVGVGVDVEALSVDGSVEAGDDMFGSELSANGSVGNVGLSGEGTVSVGEDGLNAYLSGSAIASILEGELEGKINILGVEITATLGGYVGAVGVEGTAGIQDNIWKVEGGAAAGIGPKVGISIGPNEAGWDAFLDLLEK</sequence>
<evidence type="ECO:0000313" key="2">
    <source>
        <dbReference type="EMBL" id="HIV27611.1"/>
    </source>
</evidence>
<feature type="region of interest" description="Disordered" evidence="1">
    <location>
        <begin position="130"/>
        <end position="156"/>
    </location>
</feature>
<reference evidence="2" key="1">
    <citation type="submission" date="2020-10" db="EMBL/GenBank/DDBJ databases">
        <authorList>
            <person name="Gilroy R."/>
        </authorList>
    </citation>
    <scope>NUCLEOTIDE SEQUENCE</scope>
    <source>
        <strain evidence="2">CHK183-6373</strain>
    </source>
</reference>
<accession>A0A9D1TCF7</accession>
<name>A0A9D1TCF7_9FIRM</name>
<feature type="compositionally biased region" description="Basic and acidic residues" evidence="1">
    <location>
        <begin position="134"/>
        <end position="149"/>
    </location>
</feature>
<organism evidence="2 3">
    <name type="scientific">Candidatus Ornithocaccomicrobium faecavium</name>
    <dbReference type="NCBI Taxonomy" id="2840890"/>
    <lineage>
        <taxon>Bacteria</taxon>
        <taxon>Bacillati</taxon>
        <taxon>Bacillota</taxon>
        <taxon>Clostridia</taxon>
        <taxon>Candidatus Ornithocaccomicrobium</taxon>
    </lineage>
</organism>
<dbReference type="Proteomes" id="UP000886884">
    <property type="component" value="Unassembled WGS sequence"/>
</dbReference>
<evidence type="ECO:0000256" key="1">
    <source>
        <dbReference type="SAM" id="MobiDB-lite"/>
    </source>
</evidence>
<gene>
    <name evidence="2" type="ORF">IAA64_06550</name>
</gene>